<dbReference type="NCBIfam" id="NF045515">
    <property type="entry name" value="Glp_gephyrin"/>
    <property type="match status" value="1"/>
</dbReference>
<keyword evidence="4" id="KW-0501">Molybdenum cofactor biosynthesis</keyword>
<dbReference type="PANTHER" id="PTHR10192:SF5">
    <property type="entry name" value="GEPHYRIN"/>
    <property type="match status" value="1"/>
</dbReference>
<dbReference type="Proteomes" id="UP000681722">
    <property type="component" value="Unassembled WGS sequence"/>
</dbReference>
<dbReference type="SMART" id="SM00852">
    <property type="entry name" value="MoCF_biosynth"/>
    <property type="match status" value="2"/>
</dbReference>
<dbReference type="SUPFAM" id="SSF53218">
    <property type="entry name" value="Molybdenum cofactor biosynthesis proteins"/>
    <property type="match status" value="2"/>
</dbReference>
<dbReference type="PROSITE" id="PS01078">
    <property type="entry name" value="MOCF_BIOSYNTHESIS_1"/>
    <property type="match status" value="1"/>
</dbReference>
<feature type="compositionally biased region" description="Acidic residues" evidence="6">
    <location>
        <begin position="536"/>
        <end position="555"/>
    </location>
</feature>
<dbReference type="Pfam" id="PF03454">
    <property type="entry name" value="MoeA_C"/>
    <property type="match status" value="1"/>
</dbReference>
<dbReference type="Proteomes" id="UP000663829">
    <property type="component" value="Unassembled WGS sequence"/>
</dbReference>
<keyword evidence="7" id="KW-0812">Transmembrane</keyword>
<organism evidence="9 11">
    <name type="scientific">Didymodactylos carnosus</name>
    <dbReference type="NCBI Taxonomy" id="1234261"/>
    <lineage>
        <taxon>Eukaryota</taxon>
        <taxon>Metazoa</taxon>
        <taxon>Spiralia</taxon>
        <taxon>Gnathifera</taxon>
        <taxon>Rotifera</taxon>
        <taxon>Eurotatoria</taxon>
        <taxon>Bdelloidea</taxon>
        <taxon>Philodinida</taxon>
        <taxon>Philodinidae</taxon>
        <taxon>Didymodactylos</taxon>
    </lineage>
</organism>
<feature type="coiled-coil region" evidence="5">
    <location>
        <begin position="445"/>
        <end position="472"/>
    </location>
</feature>
<dbReference type="NCBIfam" id="TIGR00177">
    <property type="entry name" value="molyb_syn"/>
    <property type="match status" value="1"/>
</dbReference>
<dbReference type="Gene3D" id="3.40.630.10">
    <property type="entry name" value="Zn peptidases"/>
    <property type="match status" value="1"/>
</dbReference>
<dbReference type="GO" id="GO:0006777">
    <property type="term" value="P:Mo-molybdopterin cofactor biosynthetic process"/>
    <property type="evidence" value="ECO:0007669"/>
    <property type="project" value="UniProtKB-KW"/>
</dbReference>
<keyword evidence="5" id="KW-0175">Coiled coil</keyword>
<dbReference type="SUPFAM" id="SSF53187">
    <property type="entry name" value="Zn-dependent exopeptidases"/>
    <property type="match status" value="1"/>
</dbReference>
<dbReference type="InterPro" id="IPR001453">
    <property type="entry name" value="MoaB/Mog_dom"/>
</dbReference>
<feature type="coiled-coil region" evidence="5">
    <location>
        <begin position="91"/>
        <end position="118"/>
    </location>
</feature>
<dbReference type="OrthoDB" id="4349954at2759"/>
<accession>A0A813XQ44</accession>
<dbReference type="CDD" id="cd00886">
    <property type="entry name" value="MogA_MoaB"/>
    <property type="match status" value="1"/>
</dbReference>
<dbReference type="GO" id="GO:0061599">
    <property type="term" value="F:molybdopterin molybdotransferase activity"/>
    <property type="evidence" value="ECO:0007669"/>
    <property type="project" value="TreeGrafter"/>
</dbReference>
<dbReference type="Gene3D" id="3.90.105.10">
    <property type="entry name" value="Molybdopterin biosynthesis moea protein, domain 2"/>
    <property type="match status" value="1"/>
</dbReference>
<dbReference type="InterPro" id="IPR005111">
    <property type="entry name" value="MoeA_C_domain_IV"/>
</dbReference>
<evidence type="ECO:0000256" key="4">
    <source>
        <dbReference type="ARBA" id="ARBA00023150"/>
    </source>
</evidence>
<dbReference type="FunFam" id="2.170.190.11:FF:000001">
    <property type="entry name" value="Molybdopterin molybdenumtransferase"/>
    <property type="match status" value="1"/>
</dbReference>
<dbReference type="InterPro" id="IPR036135">
    <property type="entry name" value="MoeA_linker/N_sf"/>
</dbReference>
<dbReference type="EMBL" id="CAJOBC010001126">
    <property type="protein sequence ID" value="CAF3657489.1"/>
    <property type="molecule type" value="Genomic_DNA"/>
</dbReference>
<gene>
    <name evidence="9" type="ORF">GPM918_LOCUS7055</name>
    <name evidence="10" type="ORF">SRO942_LOCUS7055</name>
</gene>
<evidence type="ECO:0000256" key="1">
    <source>
        <dbReference type="ARBA" id="ARBA00005046"/>
    </source>
</evidence>
<dbReference type="GO" id="GO:0005829">
    <property type="term" value="C:cytosol"/>
    <property type="evidence" value="ECO:0007669"/>
    <property type="project" value="TreeGrafter"/>
</dbReference>
<feature type="transmembrane region" description="Helical" evidence="7">
    <location>
        <begin position="603"/>
        <end position="624"/>
    </location>
</feature>
<proteinExistence type="inferred from homology"/>
<dbReference type="Gene3D" id="2.40.340.10">
    <property type="entry name" value="MoeA, C-terminal, domain IV"/>
    <property type="match status" value="1"/>
</dbReference>
<feature type="region of interest" description="Disordered" evidence="6">
    <location>
        <begin position="534"/>
        <end position="564"/>
    </location>
</feature>
<dbReference type="InterPro" id="IPR005110">
    <property type="entry name" value="MoeA_linker/N"/>
</dbReference>
<comment type="similarity">
    <text evidence="3">In the C-terminal section; belongs to the MoeA family.</text>
</comment>
<dbReference type="PROSITE" id="PS01079">
    <property type="entry name" value="MOCF_BIOSYNTHESIS_2"/>
    <property type="match status" value="1"/>
</dbReference>
<evidence type="ECO:0000256" key="7">
    <source>
        <dbReference type="SAM" id="Phobius"/>
    </source>
</evidence>
<feature type="transmembrane region" description="Helical" evidence="7">
    <location>
        <begin position="1113"/>
        <end position="1132"/>
    </location>
</feature>
<dbReference type="Pfam" id="PF00994">
    <property type="entry name" value="MoCF_biosynth"/>
    <property type="match status" value="2"/>
</dbReference>
<dbReference type="Pfam" id="PF03453">
    <property type="entry name" value="MoeA_N"/>
    <property type="match status" value="1"/>
</dbReference>
<keyword evidence="7" id="KW-1133">Transmembrane helix</keyword>
<dbReference type="InterPro" id="IPR036688">
    <property type="entry name" value="MoeA_C_domain_IV_sf"/>
</dbReference>
<dbReference type="PANTHER" id="PTHR10192">
    <property type="entry name" value="MOLYBDOPTERIN BIOSYNTHESIS PROTEIN"/>
    <property type="match status" value="1"/>
</dbReference>
<keyword evidence="11" id="KW-1185">Reference proteome</keyword>
<dbReference type="InterPro" id="IPR036425">
    <property type="entry name" value="MoaB/Mog-like_dom_sf"/>
</dbReference>
<evidence type="ECO:0000259" key="8">
    <source>
        <dbReference type="SMART" id="SM00852"/>
    </source>
</evidence>
<dbReference type="InterPro" id="IPR038987">
    <property type="entry name" value="MoeA-like"/>
</dbReference>
<dbReference type="CDD" id="cd00887">
    <property type="entry name" value="MoeA"/>
    <property type="match status" value="1"/>
</dbReference>
<feature type="domain" description="MoaB/Mog" evidence="8">
    <location>
        <begin position="1493"/>
        <end position="1636"/>
    </location>
</feature>
<dbReference type="UniPathway" id="UPA00344"/>
<evidence type="ECO:0000256" key="3">
    <source>
        <dbReference type="ARBA" id="ARBA00008339"/>
    </source>
</evidence>
<feature type="domain" description="MoaB/Mog" evidence="8">
    <location>
        <begin position="1093"/>
        <end position="1247"/>
    </location>
</feature>
<comment type="similarity">
    <text evidence="2">In the N-terminal section; belongs to the MoaB/Mog family.</text>
</comment>
<dbReference type="SUPFAM" id="SSF63882">
    <property type="entry name" value="MoeA N-terminal region -like"/>
    <property type="match status" value="1"/>
</dbReference>
<dbReference type="Gene3D" id="3.40.980.10">
    <property type="entry name" value="MoaB/Mog-like domain"/>
    <property type="match status" value="2"/>
</dbReference>
<evidence type="ECO:0000256" key="2">
    <source>
        <dbReference type="ARBA" id="ARBA00007589"/>
    </source>
</evidence>
<protein>
    <recommendedName>
        <fullName evidence="8">MoaB/Mog domain-containing protein</fullName>
    </recommendedName>
</protein>
<evidence type="ECO:0000313" key="11">
    <source>
        <dbReference type="Proteomes" id="UP000663829"/>
    </source>
</evidence>
<dbReference type="Gene3D" id="2.170.190.11">
    <property type="entry name" value="Molybdopterin biosynthesis moea protein, domain 3"/>
    <property type="match status" value="1"/>
</dbReference>
<reference evidence="9" key="1">
    <citation type="submission" date="2021-02" db="EMBL/GenBank/DDBJ databases">
        <authorList>
            <person name="Nowell W R."/>
        </authorList>
    </citation>
    <scope>NUCLEOTIDE SEQUENCE</scope>
</reference>
<dbReference type="EMBL" id="CAJNOQ010001126">
    <property type="protein sequence ID" value="CAF0870140.1"/>
    <property type="molecule type" value="Genomic_DNA"/>
</dbReference>
<dbReference type="SUPFAM" id="SSF63867">
    <property type="entry name" value="MoeA C-terminal domain-like"/>
    <property type="match status" value="1"/>
</dbReference>
<dbReference type="InterPro" id="IPR007484">
    <property type="entry name" value="Peptidase_M28"/>
</dbReference>
<dbReference type="InterPro" id="IPR008284">
    <property type="entry name" value="MoCF_biosynth_CS"/>
</dbReference>
<sequence length="1728" mass="197595">MNDFDEDIDPYGPLADLMTDHNLSSPITKKTIIKEQQQQFDLTKTNHSLLNEVKIVLSKNFNVYFNVHLLFKYIFSYFLSSQWHHIHRILEVNDIDELADYENNKQKLRKRASSSIKKLFIVCMWSLYLSNLKVYFQIIQSNQTWMSQISGFQLIRPTTSSSLLDTKLFSLRHALFSQLRQCFLHTYQASRSLTAMIEWMKSDYDHLSCHIDLNEFGPILSSSNNDTLNELTNKYDLSAINSTKKLCLTQIHEYIQLMQFYMLDILQIRAGSQTASLLKVIKDIKNLNDLLTVSIEEIQIVRQKCSLIDYVDNLSPNSVIQVSSKFRSASVLLRLCCEQLFEIDRQNMISVDENILTRIIYDIKTACHFIEDIRGKQVVTSENPHLFSAQHTKEDAENQVTSFYRYDDKPLEYVDEVLTCDTGTEQSALEERNTTEVDYDQKFLAEQTKSLMNELRNAIETKKQEWNEREEKLLNIKPTNSSEIVEKVIHHETEPLVESMQPFITQHEINKNCSMLDELKQTFVINKEKMNLNEDVFGEEEDEDEDQDDDDDDEISTTCFDDARQDQSGPALIRYLADKSNETLDTDLFDILCFRTTTLTGFFLYWIPIICILSPSYLCPFGFVDGTQEFKVYRMQQFDLYGQTFGSRQAYLSSEVRIWSQPNIQRKTVLIHLNKLTIERFRQLISKGINGLFILIPNMSNRWLDEQKQQLCDVEQILLQESVQIPVYFLQETQQTIDLYKAIESRRDSQKDSAFSVLYDKVTADGYQFSISQGRYQQRQDNVMYNIQGKLIGHGIEERLPKILFVAHYDTLGIATGLSYGADSNASGLLVLLKLIRLFSKLYAKQTTRAKYNLLFLFSAGGKLNYQGSKRWIDDYHDQQQQQQLQNDIDVVICLDALGQSNQLYMHVSKPPRDTQSAGILRDLLTRLSEKSVYGQFDFDQIHKKILKTSDFVAWEHEKYSWSKLPAFTFSHLNTSKTCQHSTISDLKEDVQLSSLDKNFHYISDALIRLLYNTTDLNMSIIDHKYIMSQQQSIYDQQFLKIWLNFLTSYSRSQSLLTKQHPVLIALEQYAQNYLQHVQKIPIRPHSKKDPEFIFYDGDEEARLLYVYRVKPAIFDLVLASFIAIYLGIIYLCANNWTLILNYILLHLHETLFRVSDDLRPHLILTTGGTGISPTDVTPEATREVITKEIPGMSLAMVSKSLNITPMAMLSRSVCGVYQQTLIVNLPGSRKGCLECLEFVYPVLYHAIDLIQDKKLDISVTHNILKQDGVQLTDTTTKSDEVIVKHTCHHQNVLTTNQQNSGDRVRESPYPTIPVADASEMILNNANELIVTEKPLADCLGYVCAKDIHATHPFPPFRASIKDGYAVRLHTDETKRVYEIVGRADAGDNINVQLEQGQCVIINTGAKLPDSADAVIQIEDTDIDEKHPDSNLEKSIRIKTHCVKNQDIRKIGDDISIGELVLKKNVQLGPSELGLLVTIGSKHVKVYEKPTVTVISTGNELVAIDDEPKDGQIRDSNKIMLLSALKELGINAIDGGTATDQENSVVEILQSAFDKSDIVITTGGVSMGDKDLLKSILTTKFDGTIHFGRLNMKPGKPTTFATCEINNRKKMIFALPGNPVSALVTYWLLVVPLLKHLMGYASPNYPIISVKLEQPIDRLDIRPEYQRVVINWSSNATLPTVRVIGNQCSSRLMSVSRTNGLIRLPGRQDNLVSLDQYSIVDCLLLAIQ</sequence>
<comment type="pathway">
    <text evidence="1">Cofactor biosynthesis; molybdopterin biosynthesis.</text>
</comment>
<keyword evidence="7" id="KW-0472">Membrane</keyword>
<evidence type="ECO:0000313" key="9">
    <source>
        <dbReference type="EMBL" id="CAF0870140.1"/>
    </source>
</evidence>
<evidence type="ECO:0000256" key="5">
    <source>
        <dbReference type="SAM" id="Coils"/>
    </source>
</evidence>
<name>A0A813XQ44_9BILA</name>
<evidence type="ECO:0000256" key="6">
    <source>
        <dbReference type="SAM" id="MobiDB-lite"/>
    </source>
</evidence>
<evidence type="ECO:0000313" key="10">
    <source>
        <dbReference type="EMBL" id="CAF3657489.1"/>
    </source>
</evidence>
<dbReference type="Pfam" id="PF04389">
    <property type="entry name" value="Peptidase_M28"/>
    <property type="match status" value="1"/>
</dbReference>
<comment type="caution">
    <text evidence="9">The sequence shown here is derived from an EMBL/GenBank/DDBJ whole genome shotgun (WGS) entry which is preliminary data.</text>
</comment>
<dbReference type="FunFam" id="3.40.980.10:FF:000001">
    <property type="entry name" value="Molybdopterin molybdenumtransferase"/>
    <property type="match status" value="1"/>
</dbReference>